<evidence type="ECO:0000256" key="2">
    <source>
        <dbReference type="ARBA" id="ARBA00022759"/>
    </source>
</evidence>
<feature type="compositionally biased region" description="Basic and acidic residues" evidence="4">
    <location>
        <begin position="148"/>
        <end position="165"/>
    </location>
</feature>
<keyword evidence="3" id="KW-0378">Hydrolase</keyword>
<feature type="region of interest" description="Disordered" evidence="4">
    <location>
        <begin position="136"/>
        <end position="165"/>
    </location>
</feature>
<keyword evidence="7" id="KW-1185">Reference proteome</keyword>
<evidence type="ECO:0000313" key="6">
    <source>
        <dbReference type="EMBL" id="MDT0681874.1"/>
    </source>
</evidence>
<evidence type="ECO:0000256" key="4">
    <source>
        <dbReference type="SAM" id="MobiDB-lite"/>
    </source>
</evidence>
<comment type="caution">
    <text evidence="6">The sequence shown here is derived from an EMBL/GenBank/DDBJ whole genome shotgun (WGS) entry which is preliminary data.</text>
</comment>
<protein>
    <submittedName>
        <fullName evidence="6">Thermonuclease family protein</fullName>
    </submittedName>
</protein>
<dbReference type="PANTHER" id="PTHR12302">
    <property type="entry name" value="EBNA2 BINDING PROTEIN P100"/>
    <property type="match status" value="1"/>
</dbReference>
<feature type="domain" description="TNase-like" evidence="5">
    <location>
        <begin position="22"/>
        <end position="101"/>
    </location>
</feature>
<dbReference type="SUPFAM" id="SSF50199">
    <property type="entry name" value="Staphylococcal nuclease"/>
    <property type="match status" value="1"/>
</dbReference>
<dbReference type="Gene3D" id="2.40.50.90">
    <property type="match status" value="1"/>
</dbReference>
<name>A0ABU3DDU9_9RHOB</name>
<dbReference type="InterPro" id="IPR016071">
    <property type="entry name" value="Staphylococal_nuclease_OB-fold"/>
</dbReference>
<dbReference type="RefSeq" id="WP_311689629.1">
    <property type="nucleotide sequence ID" value="NZ_JAVRHL010000001.1"/>
</dbReference>
<reference evidence="6 7" key="1">
    <citation type="submission" date="2023-09" db="EMBL/GenBank/DDBJ databases">
        <authorList>
            <person name="Rey-Velasco X."/>
        </authorList>
    </citation>
    <scope>NUCLEOTIDE SEQUENCE [LARGE SCALE GENOMIC DNA]</scope>
    <source>
        <strain evidence="6 7">F158</strain>
    </source>
</reference>
<evidence type="ECO:0000259" key="5">
    <source>
        <dbReference type="PROSITE" id="PS50830"/>
    </source>
</evidence>
<evidence type="ECO:0000313" key="7">
    <source>
        <dbReference type="Proteomes" id="UP001265259"/>
    </source>
</evidence>
<dbReference type="PROSITE" id="PS50830">
    <property type="entry name" value="TNASE_3"/>
    <property type="match status" value="1"/>
</dbReference>
<dbReference type="SMART" id="SM00318">
    <property type="entry name" value="SNc"/>
    <property type="match status" value="1"/>
</dbReference>
<keyword evidence="1" id="KW-0540">Nuclease</keyword>
<dbReference type="Pfam" id="PF00565">
    <property type="entry name" value="SNase"/>
    <property type="match status" value="1"/>
</dbReference>
<gene>
    <name evidence="6" type="ORF">RM543_04185</name>
</gene>
<evidence type="ECO:0000256" key="1">
    <source>
        <dbReference type="ARBA" id="ARBA00022722"/>
    </source>
</evidence>
<dbReference type="Proteomes" id="UP001265259">
    <property type="component" value="Unassembled WGS sequence"/>
</dbReference>
<proteinExistence type="predicted"/>
<dbReference type="PANTHER" id="PTHR12302:SF3">
    <property type="entry name" value="SERINE_THREONINE-PROTEIN KINASE 31"/>
    <property type="match status" value="1"/>
</dbReference>
<feature type="compositionally biased region" description="Low complexity" evidence="4">
    <location>
        <begin position="137"/>
        <end position="146"/>
    </location>
</feature>
<sequence>MSTPAPSPTAAPAGILEGKCYVIDGDTIVIQKKRIRLAGIDAPEIQDPWGKKAKFAMISLCKGKVIRAVIQEGVTYDRVVAKCYLPDGSDLSAELVKQGLALDWKKFSGGAYRHLEPDGIRKKLWRVDAKHRGKLFPPAAQAAAAPSSRDRHGGRPGGHEAPRLQ</sequence>
<dbReference type="EMBL" id="JAVRHL010000001">
    <property type="protein sequence ID" value="MDT0681874.1"/>
    <property type="molecule type" value="Genomic_DNA"/>
</dbReference>
<organism evidence="6 7">
    <name type="scientific">Tropicimonas omnivorans</name>
    <dbReference type="NCBI Taxonomy" id="3075590"/>
    <lineage>
        <taxon>Bacteria</taxon>
        <taxon>Pseudomonadati</taxon>
        <taxon>Pseudomonadota</taxon>
        <taxon>Alphaproteobacteria</taxon>
        <taxon>Rhodobacterales</taxon>
        <taxon>Roseobacteraceae</taxon>
        <taxon>Tropicimonas</taxon>
    </lineage>
</organism>
<evidence type="ECO:0000256" key="3">
    <source>
        <dbReference type="ARBA" id="ARBA00022801"/>
    </source>
</evidence>
<accession>A0ABU3DDU9</accession>
<keyword evidence="2" id="KW-0255">Endonuclease</keyword>
<dbReference type="InterPro" id="IPR035437">
    <property type="entry name" value="SNase_OB-fold_sf"/>
</dbReference>